<proteinExistence type="predicted"/>
<dbReference type="InterPro" id="IPR011008">
    <property type="entry name" value="Dimeric_a/b-barrel"/>
</dbReference>
<dbReference type="AlphaFoldDB" id="A0A6J6DWV1"/>
<name>A0A6J6DWV1_9ZZZZ</name>
<dbReference type="Gene3D" id="3.30.70.100">
    <property type="match status" value="1"/>
</dbReference>
<reference evidence="1" key="1">
    <citation type="submission" date="2020-05" db="EMBL/GenBank/DDBJ databases">
        <authorList>
            <person name="Chiriac C."/>
            <person name="Salcher M."/>
            <person name="Ghai R."/>
            <person name="Kavagutti S V."/>
        </authorList>
    </citation>
    <scope>NUCLEOTIDE SEQUENCE</scope>
</reference>
<protein>
    <submittedName>
        <fullName evidence="1">Unannotated protein</fullName>
    </submittedName>
</protein>
<dbReference type="PANTHER" id="PTHR40257:SF1">
    <property type="entry name" value="DUF1330 DOMAIN-CONTAINING PROTEIN"/>
    <property type="match status" value="1"/>
</dbReference>
<sequence>MTHVEANDAALDAMRLLDPNESVVMLNLLKFRDVALDGYGVDGMTGSQAFRRYGELNDSEDVKFGSEPIWMGLAKNTIIGDEDWDLAILVRYPTRQHFIDKLDNAKYREISKVREAALLDSRLVELSQLFSAQ</sequence>
<organism evidence="1">
    <name type="scientific">freshwater metagenome</name>
    <dbReference type="NCBI Taxonomy" id="449393"/>
    <lineage>
        <taxon>unclassified sequences</taxon>
        <taxon>metagenomes</taxon>
        <taxon>ecological metagenomes</taxon>
    </lineage>
</organism>
<dbReference type="PANTHER" id="PTHR40257">
    <property type="match status" value="1"/>
</dbReference>
<dbReference type="SUPFAM" id="SSF54909">
    <property type="entry name" value="Dimeric alpha+beta barrel"/>
    <property type="match status" value="1"/>
</dbReference>
<gene>
    <name evidence="1" type="ORF">UFOPK1572_01237</name>
</gene>
<evidence type="ECO:0000313" key="1">
    <source>
        <dbReference type="EMBL" id="CAB4568572.1"/>
    </source>
</evidence>
<accession>A0A6J6DWV1</accession>
<dbReference type="EMBL" id="CAEZTC010000181">
    <property type="protein sequence ID" value="CAB4568572.1"/>
    <property type="molecule type" value="Genomic_DNA"/>
</dbReference>